<keyword evidence="4" id="KW-1185">Reference proteome</keyword>
<proteinExistence type="inferred from homology"/>
<dbReference type="InterPro" id="IPR009395">
    <property type="entry name" value="BLOC1S1"/>
</dbReference>
<name>A0A078B2M6_STYLE</name>
<dbReference type="Proteomes" id="UP000039865">
    <property type="component" value="Unassembled WGS sequence"/>
</dbReference>
<protein>
    <recommendedName>
        <fullName evidence="2">Biogenesis of lysosome-related organelles complex 1 subunit 1</fullName>
    </recommendedName>
</protein>
<dbReference type="GO" id="GO:0031083">
    <property type="term" value="C:BLOC-1 complex"/>
    <property type="evidence" value="ECO:0007669"/>
    <property type="project" value="InterPro"/>
</dbReference>
<organism evidence="3 4">
    <name type="scientific">Stylonychia lemnae</name>
    <name type="common">Ciliate</name>
    <dbReference type="NCBI Taxonomy" id="5949"/>
    <lineage>
        <taxon>Eukaryota</taxon>
        <taxon>Sar</taxon>
        <taxon>Alveolata</taxon>
        <taxon>Ciliophora</taxon>
        <taxon>Intramacronucleata</taxon>
        <taxon>Spirotrichea</taxon>
        <taxon>Stichotrichia</taxon>
        <taxon>Sporadotrichida</taxon>
        <taxon>Oxytrichidae</taxon>
        <taxon>Stylonychinae</taxon>
        <taxon>Stylonychia</taxon>
    </lineage>
</organism>
<dbReference type="InParanoid" id="A0A078B2M6"/>
<dbReference type="PANTHER" id="PTHR13073">
    <property type="entry name" value="BLOC-1 COMPLEX SUBUNIT 1"/>
    <property type="match status" value="1"/>
</dbReference>
<dbReference type="PANTHER" id="PTHR13073:SF0">
    <property type="entry name" value="BIOGENESIS OF LYSOSOME-RELATED ORGANELLES COMPLEX 1 SUBUNIT 1"/>
    <property type="match status" value="1"/>
</dbReference>
<accession>A0A078B2M6</accession>
<dbReference type="AlphaFoldDB" id="A0A078B2M6"/>
<evidence type="ECO:0000313" key="3">
    <source>
        <dbReference type="EMBL" id="CDW88734.1"/>
    </source>
</evidence>
<sequence>MIHLNKDVIQVHKNQQRIDALILKNKQETQRLVRNSKKWVDAYDQLLYGLKEIGDLSNWSQMIEDDLKNVMAVIEIRKEQQSQVQ</sequence>
<evidence type="ECO:0000256" key="2">
    <source>
        <dbReference type="ARBA" id="ARBA00019577"/>
    </source>
</evidence>
<evidence type="ECO:0000313" key="4">
    <source>
        <dbReference type="Proteomes" id="UP000039865"/>
    </source>
</evidence>
<dbReference type="OrthoDB" id="20018at2759"/>
<gene>
    <name evidence="3" type="primary">Contig10969.g11730</name>
    <name evidence="3" type="ORF">STYLEM_17858</name>
</gene>
<evidence type="ECO:0000256" key="1">
    <source>
        <dbReference type="ARBA" id="ARBA00007133"/>
    </source>
</evidence>
<dbReference type="EMBL" id="CCKQ01016855">
    <property type="protein sequence ID" value="CDW88734.1"/>
    <property type="molecule type" value="Genomic_DNA"/>
</dbReference>
<dbReference type="Pfam" id="PF06320">
    <property type="entry name" value="GCN5L1"/>
    <property type="match status" value="1"/>
</dbReference>
<dbReference type="GO" id="GO:0016197">
    <property type="term" value="P:endosomal transport"/>
    <property type="evidence" value="ECO:0007669"/>
    <property type="project" value="TreeGrafter"/>
</dbReference>
<comment type="similarity">
    <text evidence="1">Belongs to the BLOC1S1 family.</text>
</comment>
<reference evidence="3 4" key="1">
    <citation type="submission" date="2014-06" db="EMBL/GenBank/DDBJ databases">
        <authorList>
            <person name="Swart Estienne"/>
        </authorList>
    </citation>
    <scope>NUCLEOTIDE SEQUENCE [LARGE SCALE GENOMIC DNA]</scope>
    <source>
        <strain evidence="3 4">130c</strain>
    </source>
</reference>